<reference evidence="3 4" key="1">
    <citation type="journal article" date="2021" name="Sci. Rep.">
        <title>Chromosome anchoring in Senegalese sole (Solea senegalensis) reveals sex-associated markers and genome rearrangements in flatfish.</title>
        <authorList>
            <person name="Guerrero-Cozar I."/>
            <person name="Gomez-Garrido J."/>
            <person name="Berbel C."/>
            <person name="Martinez-Blanch J.F."/>
            <person name="Alioto T."/>
            <person name="Claros M.G."/>
            <person name="Gagnaire P.A."/>
            <person name="Manchado M."/>
        </authorList>
    </citation>
    <scope>NUCLEOTIDE SEQUENCE [LARGE SCALE GENOMIC DNA]</scope>
    <source>
        <strain evidence="3">Sse05_10M</strain>
    </source>
</reference>
<feature type="chain" id="PRO_5043417295" evidence="2">
    <location>
        <begin position="17"/>
        <end position="314"/>
    </location>
</feature>
<evidence type="ECO:0000256" key="2">
    <source>
        <dbReference type="SAM" id="SignalP"/>
    </source>
</evidence>
<gene>
    <name evidence="3" type="ORF">JOB18_045627</name>
</gene>
<comment type="caution">
    <text evidence="3">The sequence shown here is derived from an EMBL/GenBank/DDBJ whole genome shotgun (WGS) entry which is preliminary data.</text>
</comment>
<dbReference type="Proteomes" id="UP000693946">
    <property type="component" value="Linkage Group LG6"/>
</dbReference>
<proteinExistence type="predicted"/>
<keyword evidence="2" id="KW-0732">Signal</keyword>
<dbReference type="AlphaFoldDB" id="A0AAV6QBL3"/>
<evidence type="ECO:0000256" key="1">
    <source>
        <dbReference type="SAM" id="MobiDB-lite"/>
    </source>
</evidence>
<keyword evidence="4" id="KW-1185">Reference proteome</keyword>
<name>A0AAV6QBL3_SOLSE</name>
<evidence type="ECO:0000313" key="3">
    <source>
        <dbReference type="EMBL" id="KAG7487048.1"/>
    </source>
</evidence>
<protein>
    <submittedName>
        <fullName evidence="3">Uncharacterized protein</fullName>
    </submittedName>
</protein>
<feature type="region of interest" description="Disordered" evidence="1">
    <location>
        <begin position="289"/>
        <end position="314"/>
    </location>
</feature>
<organism evidence="3 4">
    <name type="scientific">Solea senegalensis</name>
    <name type="common">Senegalese sole</name>
    <dbReference type="NCBI Taxonomy" id="28829"/>
    <lineage>
        <taxon>Eukaryota</taxon>
        <taxon>Metazoa</taxon>
        <taxon>Chordata</taxon>
        <taxon>Craniata</taxon>
        <taxon>Vertebrata</taxon>
        <taxon>Euteleostomi</taxon>
        <taxon>Actinopterygii</taxon>
        <taxon>Neopterygii</taxon>
        <taxon>Teleostei</taxon>
        <taxon>Neoteleostei</taxon>
        <taxon>Acanthomorphata</taxon>
        <taxon>Carangaria</taxon>
        <taxon>Pleuronectiformes</taxon>
        <taxon>Pleuronectoidei</taxon>
        <taxon>Soleidae</taxon>
        <taxon>Solea</taxon>
    </lineage>
</organism>
<accession>A0AAV6QBL3</accession>
<dbReference type="EMBL" id="JAGKHQ010000018">
    <property type="protein sequence ID" value="KAG7487048.1"/>
    <property type="molecule type" value="Genomic_DNA"/>
</dbReference>
<sequence>MITLILLSCFTTIVSAVPVYPSVHPPQLSQGGVQHVQPVEATHTKPEAETAAPLLEQPQPGAPLQQGPLGGPQPVPPMQHYTWPPLGDSVMIIPLHMSMHGPQLANQPALPQQPMIFPSYGYFPLVSPSYRNQLSSPYGFPNILQAPLPQTPANQPPTVNNQVVAAETPIRTAPTGNAPQPVQQQQTPQIVYMFQQPMNSALGALSSEELEMAAKMNQLGVYMPTMLTNLPSGAVQTLNQAAGLPNPEQAGVGPTVGASSARASQLLRLVNTGLQPNTASVPANLKRGVQEVATDKAPAQAKLQPTQRNRRNAS</sequence>
<evidence type="ECO:0000313" key="4">
    <source>
        <dbReference type="Proteomes" id="UP000693946"/>
    </source>
</evidence>
<feature type="signal peptide" evidence="2">
    <location>
        <begin position="1"/>
        <end position="16"/>
    </location>
</feature>